<comment type="subcellular location">
    <subcellularLocation>
        <location evidence="1">Nucleus</location>
    </subcellularLocation>
</comment>
<keyword evidence="3" id="KW-0238">DNA-binding</keyword>
<keyword evidence="9" id="KW-1185">Reference proteome</keyword>
<dbReference type="GO" id="GO:0043565">
    <property type="term" value="F:sequence-specific DNA binding"/>
    <property type="evidence" value="ECO:0007669"/>
    <property type="project" value="InterPro"/>
</dbReference>
<evidence type="ECO:0000256" key="6">
    <source>
        <dbReference type="ARBA" id="ARBA00023242"/>
    </source>
</evidence>
<protein>
    <recommendedName>
        <fullName evidence="7">DOG1 domain-containing protein</fullName>
    </recommendedName>
</protein>
<evidence type="ECO:0000256" key="5">
    <source>
        <dbReference type="ARBA" id="ARBA00023163"/>
    </source>
</evidence>
<dbReference type="PANTHER" id="PTHR45693">
    <property type="entry name" value="TRANSCRIPTION FACTOR TGA9"/>
    <property type="match status" value="1"/>
</dbReference>
<keyword evidence="6" id="KW-0539">Nucleus</keyword>
<gene>
    <name evidence="8" type="primary">Vigan.08G125000</name>
    <name evidence="8" type="ORF">VIGAN_08125000</name>
</gene>
<accession>A0A0S3SPD0</accession>
<feature type="domain" description="DOG1" evidence="7">
    <location>
        <begin position="47"/>
        <end position="255"/>
    </location>
</feature>
<keyword evidence="5" id="KW-0804">Transcription</keyword>
<evidence type="ECO:0000259" key="7">
    <source>
        <dbReference type="PROSITE" id="PS51806"/>
    </source>
</evidence>
<evidence type="ECO:0000256" key="4">
    <source>
        <dbReference type="ARBA" id="ARBA00023159"/>
    </source>
</evidence>
<dbReference type="PROSITE" id="PS51806">
    <property type="entry name" value="DOG1"/>
    <property type="match status" value="1"/>
</dbReference>
<evidence type="ECO:0000256" key="3">
    <source>
        <dbReference type="ARBA" id="ARBA00023125"/>
    </source>
</evidence>
<keyword evidence="2" id="KW-0805">Transcription regulation</keyword>
<dbReference type="GO" id="GO:0005634">
    <property type="term" value="C:nucleus"/>
    <property type="evidence" value="ECO:0007669"/>
    <property type="project" value="UniProtKB-SubCell"/>
</dbReference>
<reference evidence="8 9" key="1">
    <citation type="journal article" date="2015" name="Sci. Rep.">
        <title>The power of single molecule real-time sequencing technology in the de novo assembly of a eukaryotic genome.</title>
        <authorList>
            <person name="Sakai H."/>
            <person name="Naito K."/>
            <person name="Ogiso-Tanaka E."/>
            <person name="Takahashi Y."/>
            <person name="Iseki K."/>
            <person name="Muto C."/>
            <person name="Satou K."/>
            <person name="Teruya K."/>
            <person name="Shiroma A."/>
            <person name="Shimoji M."/>
            <person name="Hirano T."/>
            <person name="Itoh T."/>
            <person name="Kaga A."/>
            <person name="Tomooka N."/>
        </authorList>
    </citation>
    <scope>NUCLEOTIDE SEQUENCE [LARGE SCALE GENOMIC DNA]</scope>
    <source>
        <strain evidence="9">cv. Shumari</strain>
    </source>
</reference>
<dbReference type="AlphaFoldDB" id="A0A0S3SPD0"/>
<name>A0A0S3SPD0_PHAAN</name>
<dbReference type="InterPro" id="IPR025422">
    <property type="entry name" value="TGA_domain"/>
</dbReference>
<keyword evidence="4" id="KW-0010">Activator</keyword>
<dbReference type="GO" id="GO:0006351">
    <property type="term" value="P:DNA-templated transcription"/>
    <property type="evidence" value="ECO:0007669"/>
    <property type="project" value="InterPro"/>
</dbReference>
<organism evidence="8 9">
    <name type="scientific">Vigna angularis var. angularis</name>
    <dbReference type="NCBI Taxonomy" id="157739"/>
    <lineage>
        <taxon>Eukaryota</taxon>
        <taxon>Viridiplantae</taxon>
        <taxon>Streptophyta</taxon>
        <taxon>Embryophyta</taxon>
        <taxon>Tracheophyta</taxon>
        <taxon>Spermatophyta</taxon>
        <taxon>Magnoliopsida</taxon>
        <taxon>eudicotyledons</taxon>
        <taxon>Gunneridae</taxon>
        <taxon>Pentapetalae</taxon>
        <taxon>rosids</taxon>
        <taxon>fabids</taxon>
        <taxon>Fabales</taxon>
        <taxon>Fabaceae</taxon>
        <taxon>Papilionoideae</taxon>
        <taxon>50 kb inversion clade</taxon>
        <taxon>NPAAA clade</taxon>
        <taxon>indigoferoid/millettioid clade</taxon>
        <taxon>Phaseoleae</taxon>
        <taxon>Vigna</taxon>
    </lineage>
</organism>
<evidence type="ECO:0000256" key="2">
    <source>
        <dbReference type="ARBA" id="ARBA00023015"/>
    </source>
</evidence>
<dbReference type="PANTHER" id="PTHR45693:SF19">
    <property type="entry name" value="FACTOR BZIP PROTEIN, PUTATIVE-RELATED"/>
    <property type="match status" value="1"/>
</dbReference>
<dbReference type="Pfam" id="PF14144">
    <property type="entry name" value="DOG1"/>
    <property type="match status" value="1"/>
</dbReference>
<proteinExistence type="predicted"/>
<evidence type="ECO:0000313" key="8">
    <source>
        <dbReference type="EMBL" id="BAT94631.1"/>
    </source>
</evidence>
<evidence type="ECO:0000256" key="1">
    <source>
        <dbReference type="ARBA" id="ARBA00004123"/>
    </source>
</evidence>
<dbReference type="Proteomes" id="UP000291084">
    <property type="component" value="Chromosome 8"/>
</dbReference>
<dbReference type="EMBL" id="AP015041">
    <property type="protein sequence ID" value="BAT94631.1"/>
    <property type="molecule type" value="Genomic_DNA"/>
</dbReference>
<dbReference type="OrthoDB" id="1403035at2759"/>
<sequence>MSSFNQFKQGSRFLASKQRNEVDAKEEIFKIDGARIKPTEVKNSAGNTTFATNYGRWLEKHKKLICEIRSALKDEVVDDKLVFLIDIAMKHYLEFSEMETSAANFDVSNVAWCTTADQSLWWIGGFRPSQLLQVIVPQLQHSCSQQQLSDICNFVQSCEQVEYALARGMEKLHQILHNIATTEGDRGLKLTCAPQHMRFLKQVQMMFERNFCIDCVVCSQIVSMQNSYLVCGNASIILPAHFEHSIKYESGNVYS</sequence>
<evidence type="ECO:0000313" key="9">
    <source>
        <dbReference type="Proteomes" id="UP000291084"/>
    </source>
</evidence>